<dbReference type="RefSeq" id="WP_093943904.1">
    <property type="nucleotide sequence ID" value="NZ_CP022521.1"/>
</dbReference>
<evidence type="ECO:0000313" key="1">
    <source>
        <dbReference type="EMBL" id="ASO23070.1"/>
    </source>
</evidence>
<sequence length="68" mass="6995">MSTARDPEQLLSQALRAQAVSGGAGRQPAVGVPPRRPSGPRPLRWTGWALILLVGLLAGTLAGLASLL</sequence>
<dbReference type="AlphaFoldDB" id="A0A221WAK8"/>
<name>A0A221WAK8_9PSEU</name>
<protein>
    <submittedName>
        <fullName evidence="1">Uncharacterized protein</fullName>
    </submittedName>
</protein>
<organism evidence="1 2">
    <name type="scientific">Actinoalloteichus hoggarensis</name>
    <dbReference type="NCBI Taxonomy" id="1470176"/>
    <lineage>
        <taxon>Bacteria</taxon>
        <taxon>Bacillati</taxon>
        <taxon>Actinomycetota</taxon>
        <taxon>Actinomycetes</taxon>
        <taxon>Pseudonocardiales</taxon>
        <taxon>Pseudonocardiaceae</taxon>
        <taxon>Actinoalloteichus</taxon>
    </lineage>
</organism>
<proteinExistence type="predicted"/>
<dbReference type="Proteomes" id="UP000204221">
    <property type="component" value="Chromosome"/>
</dbReference>
<gene>
    <name evidence="1" type="ORF">AHOG_27360</name>
</gene>
<keyword evidence="2" id="KW-1185">Reference proteome</keyword>
<dbReference type="KEGG" id="ahg:AHOG_27360"/>
<reference evidence="1 2" key="1">
    <citation type="submission" date="2017-07" db="EMBL/GenBank/DDBJ databases">
        <title>Complete genome sequence of Actinoalloteichus hoggarensis DSM 45943, type strain of Actinoalloteichus hoggarensis.</title>
        <authorList>
            <person name="Ruckert C."/>
            <person name="Nouioui I."/>
            <person name="Willmese J."/>
            <person name="van Wezel G."/>
            <person name="Klenk H.-P."/>
            <person name="Kalinowski J."/>
            <person name="Zotchev S.B."/>
        </authorList>
    </citation>
    <scope>NUCLEOTIDE SEQUENCE [LARGE SCALE GENOMIC DNA]</scope>
    <source>
        <strain evidence="1 2">DSM 45943</strain>
    </source>
</reference>
<accession>A0A221WAK8</accession>
<dbReference type="EMBL" id="CP022521">
    <property type="protein sequence ID" value="ASO23070.1"/>
    <property type="molecule type" value="Genomic_DNA"/>
</dbReference>
<evidence type="ECO:0000313" key="2">
    <source>
        <dbReference type="Proteomes" id="UP000204221"/>
    </source>
</evidence>